<accession>A0ABN8R012</accession>
<feature type="compositionally biased region" description="Polar residues" evidence="1">
    <location>
        <begin position="1"/>
        <end position="11"/>
    </location>
</feature>
<keyword evidence="4" id="KW-1185">Reference proteome</keyword>
<evidence type="ECO:0000259" key="2">
    <source>
        <dbReference type="PROSITE" id="PS50086"/>
    </source>
</evidence>
<feature type="domain" description="Rab-GAP TBC" evidence="2">
    <location>
        <begin position="237"/>
        <end position="445"/>
    </location>
</feature>
<dbReference type="SMART" id="SM00164">
    <property type="entry name" value="TBC"/>
    <property type="match status" value="1"/>
</dbReference>
<dbReference type="Gene3D" id="1.10.472.80">
    <property type="entry name" value="Ypt/Rab-GAP domain of gyp1p, domain 3"/>
    <property type="match status" value="1"/>
</dbReference>
<dbReference type="InterPro" id="IPR035969">
    <property type="entry name" value="Rab-GAP_TBC_sf"/>
</dbReference>
<evidence type="ECO:0000313" key="4">
    <source>
        <dbReference type="Proteomes" id="UP001159405"/>
    </source>
</evidence>
<evidence type="ECO:0000256" key="1">
    <source>
        <dbReference type="SAM" id="MobiDB-lite"/>
    </source>
</evidence>
<gene>
    <name evidence="3" type="ORF">PLOB_00012080</name>
</gene>
<feature type="compositionally biased region" description="Basic and acidic residues" evidence="1">
    <location>
        <begin position="29"/>
        <end position="40"/>
    </location>
</feature>
<name>A0ABN8R012_9CNID</name>
<dbReference type="Pfam" id="PF00566">
    <property type="entry name" value="RabGAP-TBC"/>
    <property type="match status" value="1"/>
</dbReference>
<feature type="compositionally biased region" description="Basic and acidic residues" evidence="1">
    <location>
        <begin position="728"/>
        <end position="753"/>
    </location>
</feature>
<dbReference type="PANTHER" id="PTHR13399">
    <property type="entry name" value="TRANSLOCON-ASSOCIATED PROTEIN TRAP , GAMMA SUBUNIT"/>
    <property type="match status" value="1"/>
</dbReference>
<comment type="caution">
    <text evidence="3">The sequence shown here is derived from an EMBL/GenBank/DDBJ whole genome shotgun (WGS) entry which is preliminary data.</text>
</comment>
<feature type="region of interest" description="Disordered" evidence="1">
    <location>
        <begin position="728"/>
        <end position="755"/>
    </location>
</feature>
<dbReference type="PROSITE" id="PS50086">
    <property type="entry name" value="TBC_RABGAP"/>
    <property type="match status" value="1"/>
</dbReference>
<dbReference type="InterPro" id="IPR000195">
    <property type="entry name" value="Rab-GAP-TBC_dom"/>
</dbReference>
<evidence type="ECO:0000313" key="3">
    <source>
        <dbReference type="EMBL" id="CAH3171721.1"/>
    </source>
</evidence>
<protein>
    <recommendedName>
        <fullName evidence="2">Rab-GAP TBC domain-containing protein</fullName>
    </recommendedName>
</protein>
<dbReference type="PANTHER" id="PTHR13399:SF4">
    <property type="entry name" value="TBC1 DOMAIN FAMILY MEMBER 30"/>
    <property type="match status" value="1"/>
</dbReference>
<proteinExistence type="predicted"/>
<dbReference type="Proteomes" id="UP001159405">
    <property type="component" value="Unassembled WGS sequence"/>
</dbReference>
<dbReference type="SUPFAM" id="SSF47923">
    <property type="entry name" value="Ypt/Rab-GAP domain of gyp1p"/>
    <property type="match status" value="2"/>
</dbReference>
<reference evidence="3 4" key="1">
    <citation type="submission" date="2022-05" db="EMBL/GenBank/DDBJ databases">
        <authorList>
            <consortium name="Genoscope - CEA"/>
            <person name="William W."/>
        </authorList>
    </citation>
    <scope>NUCLEOTIDE SEQUENCE [LARGE SCALE GENOMIC DNA]</scope>
</reference>
<sequence length="960" mass="108417">MRARSMNSQRSCQRRSKMADSEVDEDSDFERQGSTEHESLSTESSYDGSPLSPRSDDSDWNFGVSESAGFQNGFDPEKHREELINAEKKASIVDCLLFEIYDQYHSRDSVDSDNVTECSTTSGSFYGGSFDLEERGESWTRNELLSKETDELRVMAKELRTRISMLSTKLVKQLKRRDKHAYKLQRNFDVLTAILQAVSLKRRVDTKIRFSFIPQSGRKAYKQWLAAFKAIARLKEGIPSSWRRRLWLCLAENKIKDLDWEKTAKVCFNEKSNPDDDELGSQIVKDLHRTGCSWFCSQDSPEERASLKRVLLAYARYNKSVGYCQGFNVIAALILQVMERNEEDALKVMVYVIDHVLPTNYFANNLRALSVDMAVLRDLMRAKLVRLSKHLDSLQAQALSQNGSNAMYEPPLINVFTMQWFLTLFSTCLPEETVLRVWDSILLEGSEVLLRAAVAIWGKLGERLEDVETSDDFYSTMGVLIQDVLTGNVIDCQTLMQEVYALAPFPFPGLAELREQYTYNINPFSDVTGDRSRRSALARGSSDEEDDVDDLEGMSCLGAFLPFSEIVPGNTMKALGQGDADANDIAAASPGVFATDGYSPLPYTTKQFGSRGNRVQEEMSYLQKQYARMRQMQQNAVVVFSEAAVQNIQESEKRKSIPAAINHLLVSATKRKVKATRNHFGTEKKSNQTKAVQKSLFDEIASHKAEVKQNAYEKESLQHLNMLFKGDQKERKEAQEDGKTRSFSKKVETERTEGLVSAKKVHKEEKWWQSEERRRHVEPPTVKKEKRVAPNSLKMQHVGLNGEVSSLETGKSKQNGGPILSIVNPSNHTPKVTVVESSMLTVTEGNNEAAKPVKVLDKNSPAVLDTGPRSFGGTGRVYNRGTMNSTVNSSWLLEEDRRCKYPENFRPFPQRNKQPTRSRILYGNISDKGAKRMDAFQVKKDNRQSVNGVAVNGGADGKRN</sequence>
<feature type="region of interest" description="Disordered" evidence="1">
    <location>
        <begin position="1"/>
        <end position="62"/>
    </location>
</feature>
<dbReference type="Gene3D" id="1.10.8.270">
    <property type="entry name" value="putative rabgap domain of human tbc1 domain family member 14 like domains"/>
    <property type="match status" value="1"/>
</dbReference>
<organism evidence="3 4">
    <name type="scientific">Porites lobata</name>
    <dbReference type="NCBI Taxonomy" id="104759"/>
    <lineage>
        <taxon>Eukaryota</taxon>
        <taxon>Metazoa</taxon>
        <taxon>Cnidaria</taxon>
        <taxon>Anthozoa</taxon>
        <taxon>Hexacorallia</taxon>
        <taxon>Scleractinia</taxon>
        <taxon>Fungiina</taxon>
        <taxon>Poritidae</taxon>
        <taxon>Porites</taxon>
    </lineage>
</organism>
<dbReference type="EMBL" id="CALNXK010000166">
    <property type="protein sequence ID" value="CAH3171721.1"/>
    <property type="molecule type" value="Genomic_DNA"/>
</dbReference>